<dbReference type="RefSeq" id="WP_133427825.1">
    <property type="nucleotide sequence ID" value="NZ_JAPMJT010000003.1"/>
</dbReference>
<gene>
    <name evidence="2" type="ORF">EUA03_21175</name>
</gene>
<reference evidence="2 3" key="1">
    <citation type="submission" date="2019-01" db="EMBL/GenBank/DDBJ databases">
        <title>High-quality-draft genome sequences of five non-tuberculosis mycobacteriaceae isolated from a nosocomial environment.</title>
        <authorList>
            <person name="Tiago I."/>
            <person name="Alarico S."/>
            <person name="Pereira S.G."/>
            <person name="Coelho C."/>
            <person name="Maranha A."/>
            <person name="Empadinhas N."/>
        </authorList>
    </citation>
    <scope>NUCLEOTIDE SEQUENCE [LARGE SCALE GENOMIC DNA]</scope>
    <source>
        <strain evidence="2 3">24AIII</strain>
    </source>
</reference>
<dbReference type="AlphaFoldDB" id="A0A4R5WAF4"/>
<dbReference type="EMBL" id="SDLO01000021">
    <property type="protein sequence ID" value="TDK86008.1"/>
    <property type="molecule type" value="Genomic_DNA"/>
</dbReference>
<dbReference type="PROSITE" id="PS51257">
    <property type="entry name" value="PROKAR_LIPOPROTEIN"/>
    <property type="match status" value="1"/>
</dbReference>
<proteinExistence type="predicted"/>
<comment type="caution">
    <text evidence="2">The sequence shown here is derived from an EMBL/GenBank/DDBJ whole genome shotgun (WGS) entry which is preliminary data.</text>
</comment>
<name>A0A4R5WAF4_MYCMU</name>
<evidence type="ECO:0008006" key="4">
    <source>
        <dbReference type="Google" id="ProtNLM"/>
    </source>
</evidence>
<feature type="chain" id="PRO_5020619841" description="PknH-like extracellular domain-containing protein" evidence="1">
    <location>
        <begin position="28"/>
        <end position="168"/>
    </location>
</feature>
<feature type="signal peptide" evidence="1">
    <location>
        <begin position="1"/>
        <end position="27"/>
    </location>
</feature>
<organism evidence="2 3">
    <name type="scientific">Mycolicibacterium mucogenicum</name>
    <name type="common">Mycobacterium mucogenicum</name>
    <dbReference type="NCBI Taxonomy" id="56689"/>
    <lineage>
        <taxon>Bacteria</taxon>
        <taxon>Bacillati</taxon>
        <taxon>Actinomycetota</taxon>
        <taxon>Actinomycetes</taxon>
        <taxon>Mycobacteriales</taxon>
        <taxon>Mycobacteriaceae</taxon>
        <taxon>Mycolicibacterium</taxon>
    </lineage>
</organism>
<keyword evidence="1" id="KW-0732">Signal</keyword>
<evidence type="ECO:0000313" key="2">
    <source>
        <dbReference type="EMBL" id="TDK86008.1"/>
    </source>
</evidence>
<evidence type="ECO:0000256" key="1">
    <source>
        <dbReference type="SAM" id="SignalP"/>
    </source>
</evidence>
<protein>
    <recommendedName>
        <fullName evidence="4">PknH-like extracellular domain-containing protein</fullName>
    </recommendedName>
</protein>
<evidence type="ECO:0000313" key="3">
    <source>
        <dbReference type="Proteomes" id="UP000294929"/>
    </source>
</evidence>
<dbReference type="Proteomes" id="UP000294929">
    <property type="component" value="Unassembled WGS sequence"/>
</dbReference>
<sequence length="168" mass="17743">MNRALCAVITIAAATVLAGCDTLNALANGVLHPMTPQQSRSQVVDAAAEVSLLIAKPIESAYFWHGSCSDGDQGPFRGEVRISYRPPADPRAAAAEFEDMTQRLRRGGWAADSDFLSHSTALKKGAVNALLSPPDASVAMASVELLGECRDTTTTKATKGDVEDLRLS</sequence>
<accession>A0A4R5WAF4</accession>